<keyword evidence="1" id="KW-0328">Glycosyltransferase</keyword>
<dbReference type="GeneID" id="25987702"/>
<dbReference type="Proteomes" id="UP000002748">
    <property type="component" value="Unassembled WGS sequence"/>
</dbReference>
<proteinExistence type="predicted"/>
<dbReference type="GO" id="GO:0032264">
    <property type="term" value="P:IMP salvage"/>
    <property type="evidence" value="ECO:0007669"/>
    <property type="project" value="TreeGrafter"/>
</dbReference>
<dbReference type="GO" id="GO:0032265">
    <property type="term" value="P:XMP salvage"/>
    <property type="evidence" value="ECO:0007669"/>
    <property type="project" value="TreeGrafter"/>
</dbReference>
<accession>J6ERE9</accession>
<dbReference type="PANTHER" id="PTHR43363">
    <property type="entry name" value="HYPOXANTHINE PHOSPHORIBOSYLTRANSFERASE"/>
    <property type="match status" value="1"/>
</dbReference>
<dbReference type="GO" id="GO:0046100">
    <property type="term" value="P:hypoxanthine metabolic process"/>
    <property type="evidence" value="ECO:0007669"/>
    <property type="project" value="TreeGrafter"/>
</dbReference>
<dbReference type="SUPFAM" id="SSF53271">
    <property type="entry name" value="PRTase-like"/>
    <property type="match status" value="1"/>
</dbReference>
<dbReference type="VEuPathDB" id="FungiDB:A1Q1_04189"/>
<dbReference type="GO" id="GO:0032263">
    <property type="term" value="P:GMP salvage"/>
    <property type="evidence" value="ECO:0007669"/>
    <property type="project" value="TreeGrafter"/>
</dbReference>
<dbReference type="GO" id="GO:0004422">
    <property type="term" value="F:hypoxanthine phosphoribosyltransferase activity"/>
    <property type="evidence" value="ECO:0007669"/>
    <property type="project" value="TreeGrafter"/>
</dbReference>
<dbReference type="OrthoDB" id="9973266at2759"/>
<protein>
    <submittedName>
        <fullName evidence="3">Transferase</fullName>
    </submittedName>
</protein>
<reference evidence="3 4" key="1">
    <citation type="journal article" date="2012" name="Eukaryot. Cell">
        <title>Draft genome sequence of CBS 2479, the standard type strain of Trichosporon asahii.</title>
        <authorList>
            <person name="Yang R.Y."/>
            <person name="Li H.T."/>
            <person name="Zhu H."/>
            <person name="Zhou G.P."/>
            <person name="Wang M."/>
            <person name="Wang L."/>
        </authorList>
    </citation>
    <scope>NUCLEOTIDE SEQUENCE [LARGE SCALE GENOMIC DNA]</scope>
    <source>
        <strain evidence="4">ATCC 90039 / CBS 2479 / JCM 2466 / KCTC 7840 / NCYC 2677 / UAMH 7654</strain>
    </source>
</reference>
<dbReference type="HOGENOM" id="CLU_092544_0_0_1"/>
<evidence type="ECO:0000313" key="4">
    <source>
        <dbReference type="Proteomes" id="UP000002748"/>
    </source>
</evidence>
<dbReference type="RefSeq" id="XP_014178041.1">
    <property type="nucleotide sequence ID" value="XM_014322566.1"/>
</dbReference>
<evidence type="ECO:0000313" key="3">
    <source>
        <dbReference type="EMBL" id="EJT47069.1"/>
    </source>
</evidence>
<comment type="caution">
    <text evidence="3">The sequence shown here is derived from an EMBL/GenBank/DDBJ whole genome shotgun (WGS) entry which is preliminary data.</text>
</comment>
<dbReference type="AlphaFoldDB" id="J6ERE9"/>
<evidence type="ECO:0000256" key="1">
    <source>
        <dbReference type="ARBA" id="ARBA00022676"/>
    </source>
</evidence>
<dbReference type="Gene3D" id="3.40.50.2020">
    <property type="match status" value="1"/>
</dbReference>
<dbReference type="EMBL" id="ALBS01000265">
    <property type="protein sequence ID" value="EJT47069.1"/>
    <property type="molecule type" value="Genomic_DNA"/>
</dbReference>
<dbReference type="GO" id="GO:0005737">
    <property type="term" value="C:cytoplasm"/>
    <property type="evidence" value="ECO:0007669"/>
    <property type="project" value="TreeGrafter"/>
</dbReference>
<dbReference type="PANTHER" id="PTHR43363:SF1">
    <property type="entry name" value="HYPOXANTHINE-GUANINE PHOSPHORIBOSYLTRANSFERASE"/>
    <property type="match status" value="1"/>
</dbReference>
<dbReference type="InterPro" id="IPR029057">
    <property type="entry name" value="PRTase-like"/>
</dbReference>
<sequence>MSPPMLRLSYNDIHKAIQASAPKIMADFSNPPALGLQLCSGPKAHTHIPGRKQPESDILTLAAPDLFIAIGGGGFIPARILRSFCKTSQDGKKRNIPIQAVGLTLYESLGGVSVGAGWSGEPAFVSPSTTLHSNIFAQIEEVAGNEVVRVQWIDFSTLGSKLKHGGLLGRRILVIDEVDDTRTTLVYTIRELQKDIEKQLSLVEDAAERERLRAATKLAIFVVHNKLKPKAGEVPEGVQYFAAVDTPDVWLAYPWECETDIDEHDALRSENPAI</sequence>
<evidence type="ECO:0000256" key="2">
    <source>
        <dbReference type="ARBA" id="ARBA00022679"/>
    </source>
</evidence>
<keyword evidence="2 3" id="KW-0808">Transferase</keyword>
<gene>
    <name evidence="3" type="ORF">A1Q1_04189</name>
</gene>
<organism evidence="3 4">
    <name type="scientific">Trichosporon asahii var. asahii (strain ATCC 90039 / CBS 2479 / JCM 2466 / KCTC 7840 / NBRC 103889/ NCYC 2677 / UAMH 7654)</name>
    <name type="common">Yeast</name>
    <dbReference type="NCBI Taxonomy" id="1186058"/>
    <lineage>
        <taxon>Eukaryota</taxon>
        <taxon>Fungi</taxon>
        <taxon>Dikarya</taxon>
        <taxon>Basidiomycota</taxon>
        <taxon>Agaricomycotina</taxon>
        <taxon>Tremellomycetes</taxon>
        <taxon>Trichosporonales</taxon>
        <taxon>Trichosporonaceae</taxon>
        <taxon>Trichosporon</taxon>
    </lineage>
</organism>
<name>J6ERE9_TRIAS</name>
<dbReference type="KEGG" id="tasa:A1Q1_04189"/>